<dbReference type="InterPro" id="IPR046095">
    <property type="entry name" value="DUF6113"/>
</dbReference>
<dbReference type="Proteomes" id="UP000334990">
    <property type="component" value="Unassembled WGS sequence"/>
</dbReference>
<keyword evidence="3" id="KW-1185">Reference proteome</keyword>
<feature type="transmembrane region" description="Helical" evidence="1">
    <location>
        <begin position="116"/>
        <end position="139"/>
    </location>
</feature>
<evidence type="ECO:0000256" key="1">
    <source>
        <dbReference type="SAM" id="Phobius"/>
    </source>
</evidence>
<feature type="transmembrane region" description="Helical" evidence="1">
    <location>
        <begin position="21"/>
        <end position="41"/>
    </location>
</feature>
<dbReference type="EMBL" id="BLAD01000064">
    <property type="protein sequence ID" value="GES03046.1"/>
    <property type="molecule type" value="Genomic_DNA"/>
</dbReference>
<keyword evidence="1" id="KW-1133">Transmembrane helix</keyword>
<organism evidence="2 3">
    <name type="scientific">Acrocarpospora corrugata</name>
    <dbReference type="NCBI Taxonomy" id="35763"/>
    <lineage>
        <taxon>Bacteria</taxon>
        <taxon>Bacillati</taxon>
        <taxon>Actinomycetota</taxon>
        <taxon>Actinomycetes</taxon>
        <taxon>Streptosporangiales</taxon>
        <taxon>Streptosporangiaceae</taxon>
        <taxon>Acrocarpospora</taxon>
    </lineage>
</organism>
<dbReference type="Pfam" id="PF19608">
    <property type="entry name" value="DUF6113"/>
    <property type="match status" value="1"/>
</dbReference>
<name>A0A5M3W2U2_9ACTN</name>
<dbReference type="OrthoDB" id="3544132at2"/>
<keyword evidence="1" id="KW-0812">Transmembrane</keyword>
<sequence>MMGAVAPEVTEGPETVAGVESAVTGAAYGTLAVLGVVLGVLGGFTHGWYALGVPVAAIAWVVVMFAVPYGMGRLMGTRLAALLPAMGWLVMSFVFAGERPEGDLIIAGNTAGYVYLYGGSVVVLAAILLIPSTGVSWLLRQNVR</sequence>
<comment type="caution">
    <text evidence="2">The sequence shown here is derived from an EMBL/GenBank/DDBJ whole genome shotgun (WGS) entry which is preliminary data.</text>
</comment>
<gene>
    <name evidence="2" type="ORF">Acor_51120</name>
</gene>
<proteinExistence type="predicted"/>
<dbReference type="RefSeq" id="WP_155339229.1">
    <property type="nucleotide sequence ID" value="NZ_BAAABN010000035.1"/>
</dbReference>
<evidence type="ECO:0000313" key="3">
    <source>
        <dbReference type="Proteomes" id="UP000334990"/>
    </source>
</evidence>
<keyword evidence="1" id="KW-0472">Membrane</keyword>
<dbReference type="AlphaFoldDB" id="A0A5M3W2U2"/>
<reference evidence="2 3" key="1">
    <citation type="submission" date="2019-10" db="EMBL/GenBank/DDBJ databases">
        <title>Whole genome shotgun sequence of Acrocarpospora corrugata NBRC 13972.</title>
        <authorList>
            <person name="Ichikawa N."/>
            <person name="Kimura A."/>
            <person name="Kitahashi Y."/>
            <person name="Komaki H."/>
            <person name="Oguchi A."/>
        </authorList>
    </citation>
    <scope>NUCLEOTIDE SEQUENCE [LARGE SCALE GENOMIC DNA]</scope>
    <source>
        <strain evidence="2 3">NBRC 13972</strain>
    </source>
</reference>
<feature type="transmembrane region" description="Helical" evidence="1">
    <location>
        <begin position="79"/>
        <end position="96"/>
    </location>
</feature>
<protein>
    <submittedName>
        <fullName evidence="2">Uncharacterized protein</fullName>
    </submittedName>
</protein>
<evidence type="ECO:0000313" key="2">
    <source>
        <dbReference type="EMBL" id="GES03046.1"/>
    </source>
</evidence>
<accession>A0A5M3W2U2</accession>
<feature type="transmembrane region" description="Helical" evidence="1">
    <location>
        <begin position="47"/>
        <end position="67"/>
    </location>
</feature>